<dbReference type="Proteomes" id="UP001221189">
    <property type="component" value="Unassembled WGS sequence"/>
</dbReference>
<evidence type="ECO:0000256" key="1">
    <source>
        <dbReference type="SAM" id="SignalP"/>
    </source>
</evidence>
<keyword evidence="3" id="KW-1185">Reference proteome</keyword>
<dbReference type="RefSeq" id="WP_273601259.1">
    <property type="nucleotide sequence ID" value="NZ_JAQQXT010000010.1"/>
</dbReference>
<sequence>MRAFTRGSLLPKLLRTIALGWVAASWSVQAAPAQGGLYIAGAGFSFTTAAKRAMSQNPGGRRFFLLSLPPETAALGQGAQAALSNVRQRVVAANGVLLVCQRDVEQGRINLADLVPGVVAVRGWPAAGSNELQHGQRYFADEISANLPADNVALRQLRSTCS</sequence>
<feature type="signal peptide" evidence="1">
    <location>
        <begin position="1"/>
        <end position="30"/>
    </location>
</feature>
<proteinExistence type="predicted"/>
<feature type="chain" id="PRO_5046390061" description="DUF4154 domain-containing protein" evidence="1">
    <location>
        <begin position="31"/>
        <end position="162"/>
    </location>
</feature>
<evidence type="ECO:0000313" key="3">
    <source>
        <dbReference type="Proteomes" id="UP001221189"/>
    </source>
</evidence>
<evidence type="ECO:0008006" key="4">
    <source>
        <dbReference type="Google" id="ProtNLM"/>
    </source>
</evidence>
<comment type="caution">
    <text evidence="2">The sequence shown here is derived from an EMBL/GenBank/DDBJ whole genome shotgun (WGS) entry which is preliminary data.</text>
</comment>
<organism evidence="2 3">
    <name type="scientific">Roseateles albus</name>
    <dbReference type="NCBI Taxonomy" id="2987525"/>
    <lineage>
        <taxon>Bacteria</taxon>
        <taxon>Pseudomonadati</taxon>
        <taxon>Pseudomonadota</taxon>
        <taxon>Betaproteobacteria</taxon>
        <taxon>Burkholderiales</taxon>
        <taxon>Sphaerotilaceae</taxon>
        <taxon>Roseateles</taxon>
    </lineage>
</organism>
<dbReference type="EMBL" id="JAQQXT010000010">
    <property type="protein sequence ID" value="MDC8773078.1"/>
    <property type="molecule type" value="Genomic_DNA"/>
</dbReference>
<evidence type="ECO:0000313" key="2">
    <source>
        <dbReference type="EMBL" id="MDC8773078.1"/>
    </source>
</evidence>
<reference evidence="2 3" key="1">
    <citation type="submission" date="2022-10" db="EMBL/GenBank/DDBJ databases">
        <title>Paucibacter sp. hw1 Genome sequencing.</title>
        <authorList>
            <person name="Park S."/>
        </authorList>
    </citation>
    <scope>NUCLEOTIDE SEQUENCE [LARGE SCALE GENOMIC DNA]</scope>
    <source>
        <strain evidence="3">hw1</strain>
    </source>
</reference>
<keyword evidence="1" id="KW-0732">Signal</keyword>
<protein>
    <recommendedName>
        <fullName evidence="4">DUF4154 domain-containing protein</fullName>
    </recommendedName>
</protein>
<name>A0ABT5KGP7_9BURK</name>
<gene>
    <name evidence="2" type="ORF">PRZ03_15935</name>
</gene>
<accession>A0ABT5KGP7</accession>